<accession>A0AAW1N054</accession>
<dbReference type="InterPro" id="IPR051297">
    <property type="entry name" value="PalB/RIM13"/>
</dbReference>
<feature type="active site" evidence="5 6">
    <location>
        <position position="446"/>
    </location>
</feature>
<dbReference type="GO" id="GO:0006508">
    <property type="term" value="P:proteolysis"/>
    <property type="evidence" value="ECO:0007669"/>
    <property type="project" value="UniProtKB-KW"/>
</dbReference>
<dbReference type="InterPro" id="IPR038765">
    <property type="entry name" value="Papain-like_cys_pep_sf"/>
</dbReference>
<evidence type="ECO:0000313" key="9">
    <source>
        <dbReference type="Proteomes" id="UP001458880"/>
    </source>
</evidence>
<dbReference type="PROSITE" id="PS50203">
    <property type="entry name" value="CALPAIN_CAT"/>
    <property type="match status" value="1"/>
</dbReference>
<dbReference type="SMART" id="SM00720">
    <property type="entry name" value="calpain_III"/>
    <property type="match status" value="1"/>
</dbReference>
<dbReference type="InterPro" id="IPR022683">
    <property type="entry name" value="Calpain_III"/>
</dbReference>
<dbReference type="CDD" id="cd00044">
    <property type="entry name" value="CysPc"/>
    <property type="match status" value="1"/>
</dbReference>
<dbReference type="SUPFAM" id="SSF49758">
    <property type="entry name" value="Calpain large subunit, middle domain (domain III)"/>
    <property type="match status" value="2"/>
</dbReference>
<keyword evidence="9" id="KW-1185">Reference proteome</keyword>
<organism evidence="8 9">
    <name type="scientific">Popillia japonica</name>
    <name type="common">Japanese beetle</name>
    <dbReference type="NCBI Taxonomy" id="7064"/>
    <lineage>
        <taxon>Eukaryota</taxon>
        <taxon>Metazoa</taxon>
        <taxon>Ecdysozoa</taxon>
        <taxon>Arthropoda</taxon>
        <taxon>Hexapoda</taxon>
        <taxon>Insecta</taxon>
        <taxon>Pterygota</taxon>
        <taxon>Neoptera</taxon>
        <taxon>Endopterygota</taxon>
        <taxon>Coleoptera</taxon>
        <taxon>Polyphaga</taxon>
        <taxon>Scarabaeiformia</taxon>
        <taxon>Scarabaeidae</taxon>
        <taxon>Rutelinae</taxon>
        <taxon>Popillia</taxon>
    </lineage>
</organism>
<dbReference type="SUPFAM" id="SSF54001">
    <property type="entry name" value="Cysteine proteinases"/>
    <property type="match status" value="1"/>
</dbReference>
<dbReference type="PANTHER" id="PTHR46143:SF1">
    <property type="entry name" value="CALPAIN-7"/>
    <property type="match status" value="1"/>
</dbReference>
<name>A0AAW1N054_POPJA</name>
<dbReference type="InterPro" id="IPR007330">
    <property type="entry name" value="MIT_dom"/>
</dbReference>
<evidence type="ECO:0000256" key="1">
    <source>
        <dbReference type="ARBA" id="ARBA00007623"/>
    </source>
</evidence>
<dbReference type="InterPro" id="IPR036213">
    <property type="entry name" value="Calpain_III_sf"/>
</dbReference>
<dbReference type="Pfam" id="PF04212">
    <property type="entry name" value="MIT"/>
    <property type="match status" value="1"/>
</dbReference>
<evidence type="ECO:0000256" key="5">
    <source>
        <dbReference type="PIRSR" id="PIRSR622684-1"/>
    </source>
</evidence>
<reference evidence="8 9" key="1">
    <citation type="journal article" date="2024" name="BMC Genomics">
        <title>De novo assembly and annotation of Popillia japonica's genome with initial clues to its potential as an invasive pest.</title>
        <authorList>
            <person name="Cucini C."/>
            <person name="Boschi S."/>
            <person name="Funari R."/>
            <person name="Cardaioli E."/>
            <person name="Iannotti N."/>
            <person name="Marturano G."/>
            <person name="Paoli F."/>
            <person name="Bruttini M."/>
            <person name="Carapelli A."/>
            <person name="Frati F."/>
            <person name="Nardi F."/>
        </authorList>
    </citation>
    <scope>NUCLEOTIDE SEQUENCE [LARGE SCALE GENOMIC DNA]</scope>
    <source>
        <strain evidence="8">DMR45628</strain>
    </source>
</reference>
<evidence type="ECO:0000259" key="7">
    <source>
        <dbReference type="PROSITE" id="PS50203"/>
    </source>
</evidence>
<proteinExistence type="inferred from homology"/>
<keyword evidence="3 6" id="KW-0378">Hydrolase</keyword>
<dbReference type="Proteomes" id="UP001458880">
    <property type="component" value="Unassembled WGS sequence"/>
</dbReference>
<feature type="domain" description="Calpain catalytic" evidence="7">
    <location>
        <begin position="246"/>
        <end position="528"/>
    </location>
</feature>
<dbReference type="PANTHER" id="PTHR46143">
    <property type="entry name" value="CALPAIN-7"/>
    <property type="match status" value="1"/>
</dbReference>
<evidence type="ECO:0000313" key="8">
    <source>
        <dbReference type="EMBL" id="KAK9752678.1"/>
    </source>
</evidence>
<dbReference type="PRINTS" id="PR00704">
    <property type="entry name" value="CALPAIN"/>
</dbReference>
<evidence type="ECO:0000256" key="2">
    <source>
        <dbReference type="ARBA" id="ARBA00022670"/>
    </source>
</evidence>
<dbReference type="AlphaFoldDB" id="A0AAW1N054"/>
<evidence type="ECO:0000256" key="3">
    <source>
        <dbReference type="ARBA" id="ARBA00022801"/>
    </source>
</evidence>
<keyword evidence="2 6" id="KW-0645">Protease</keyword>
<dbReference type="Pfam" id="PF01067">
    <property type="entry name" value="Calpain_III"/>
    <property type="match status" value="1"/>
</dbReference>
<dbReference type="EMBL" id="JASPKY010000018">
    <property type="protein sequence ID" value="KAK9752678.1"/>
    <property type="molecule type" value="Genomic_DNA"/>
</dbReference>
<comment type="similarity">
    <text evidence="1">Belongs to the peptidase C2 family.</text>
</comment>
<comment type="caution">
    <text evidence="8">The sequence shown here is derived from an EMBL/GenBank/DDBJ whole genome shotgun (WGS) entry which is preliminary data.</text>
</comment>
<keyword evidence="4 6" id="KW-0788">Thiol protease</keyword>
<dbReference type="InterPro" id="IPR001300">
    <property type="entry name" value="Peptidase_C2_calpain_cat"/>
</dbReference>
<dbReference type="Pfam" id="PF00648">
    <property type="entry name" value="Peptidase_C2"/>
    <property type="match status" value="1"/>
</dbReference>
<evidence type="ECO:0000256" key="4">
    <source>
        <dbReference type="ARBA" id="ARBA00022807"/>
    </source>
</evidence>
<dbReference type="InterPro" id="IPR022684">
    <property type="entry name" value="Calpain_cysteine_protease"/>
</dbReference>
<dbReference type="Gene3D" id="3.90.70.10">
    <property type="entry name" value="Cysteine proteinases"/>
    <property type="match status" value="1"/>
</dbReference>
<feature type="active site" evidence="5 6">
    <location>
        <position position="466"/>
    </location>
</feature>
<gene>
    <name evidence="8" type="ORF">QE152_g3997</name>
</gene>
<dbReference type="SMART" id="SM00230">
    <property type="entry name" value="CysPc"/>
    <property type="match status" value="1"/>
</dbReference>
<dbReference type="SUPFAM" id="SSF116846">
    <property type="entry name" value="MIT domain"/>
    <property type="match status" value="2"/>
</dbReference>
<dbReference type="InterPro" id="IPR022682">
    <property type="entry name" value="Calpain_domain_III"/>
</dbReference>
<protein>
    <submittedName>
        <fullName evidence="8">Calpain large subunit, domain III</fullName>
    </submittedName>
</protein>
<sequence length="802" mass="91108">MCAPSQYLEDAVSYATRAVEFDRDGQIDPAIYFYTVSSKLLRKAAGECPEKQDALLAKSEEYKARATALEESKNKPAIDYKDESKQKQKRYKFLMQQALDADAAGLKDTAVSLYTDAIEFVTQNPELMQGELRELAINALERAETLKGIKPKADDSPTQPIRQPLIPIKNVPSLHRGTSFNLKVTGSDTYSEEEKRVLFHTSKINNNEFVPFMNIDLSEKFQFAIPFSDRDGHLALSPKQRRDFHKWVRPDEICREPSILHGDHPNYFTIKQTIVSDCSFVASLAVSASYEKRFGKKLVTAIIYPRSKDKKPLYNPFGKYMIKLHLNGVTRKIIIDDYLPMSRYGQLLCSYSSNKNEFWVSLLEKAYMKVMGGYDFPGSNSNIDLHALTGWIPERVAVRTTDKDFNKNALFNTLETRMAKGDVLVSVATGEMSDSEAERTGLVATHAYAVMDVRTVNGVQLLQLKNPWSHLRWKGNYSELDIRHWTPELQRLLNYDPNSAAQFDNGVFWIDYESICAFFDVFYMNWNTELFKFTYCIHESWKAGSGPTKDLYTFGSNPQYSLDVGPDTSGAVWVLLTRHIMDIADFRENREYITVLVYKGGKRVYYPHDPPPYIDGVRINSPHYLCKIILAPGSARKYTLVVSQYEKTATIYYTLRAYATCPFSLTKIGDPYRYTKEISGEWKGVTAGGCGNNPQTYKNNPKIRLDIESSRNDNSLFVELKGPKQYQIGFDVTITTLADESITAPFKTTSSGAFRSGYVILDLENIPAGVLHIIPSTFLPNQEGPFIMTVKCSAQFQLCRER</sequence>
<dbReference type="InterPro" id="IPR036181">
    <property type="entry name" value="MIT_dom_sf"/>
</dbReference>
<dbReference type="GO" id="GO:0004198">
    <property type="term" value="F:calcium-dependent cysteine-type endopeptidase activity"/>
    <property type="evidence" value="ECO:0007669"/>
    <property type="project" value="InterPro"/>
</dbReference>
<feature type="active site" evidence="5 6">
    <location>
        <position position="278"/>
    </location>
</feature>
<evidence type="ECO:0000256" key="6">
    <source>
        <dbReference type="PROSITE-ProRule" id="PRU00239"/>
    </source>
</evidence>
<dbReference type="Gene3D" id="2.60.120.380">
    <property type="match status" value="2"/>
</dbReference>
<dbReference type="Gene3D" id="1.20.58.80">
    <property type="entry name" value="Phosphotransferase system, lactose/cellobiose-type IIA subunit"/>
    <property type="match status" value="1"/>
</dbReference>